<gene>
    <name evidence="3" type="ORF">GSLYS_00020575001</name>
</gene>
<feature type="domain" description="BTB" evidence="2">
    <location>
        <begin position="30"/>
        <end position="97"/>
    </location>
</feature>
<feature type="compositionally biased region" description="Polar residues" evidence="1">
    <location>
        <begin position="296"/>
        <end position="308"/>
    </location>
</feature>
<evidence type="ECO:0000313" key="3">
    <source>
        <dbReference type="EMBL" id="CAL1547250.1"/>
    </source>
</evidence>
<protein>
    <recommendedName>
        <fullName evidence="2">BTB domain-containing protein</fullName>
    </recommendedName>
</protein>
<name>A0AAV2IJF6_LYMST</name>
<dbReference type="InterPro" id="IPR000210">
    <property type="entry name" value="BTB/POZ_dom"/>
</dbReference>
<dbReference type="Pfam" id="PF00651">
    <property type="entry name" value="BTB"/>
    <property type="match status" value="1"/>
</dbReference>
<dbReference type="EMBL" id="CAXITT010000930">
    <property type="protein sequence ID" value="CAL1547250.1"/>
    <property type="molecule type" value="Genomic_DNA"/>
</dbReference>
<dbReference type="AlphaFoldDB" id="A0AAV2IJF6"/>
<sequence>MTFDFGNFKSSVAEGVQKCIGQQWTHDDYSDVTVVVEDMEFHCHKFMLSSCSSFFNGLLRAEMRESIENRAVLKSMSKETFAVIINAVYKGENGLTKENILPVWRATIFLDIPFLIEMCEYFVSQDISLTNFEIYYESAKLLGRTHVLRLLHNFMIRNFQQINDRKTFFELSAEEICNMVDSHFLKVDSEDVVIESILQWINYEHHDVEMLVDGSTDDSLDDQDYRNEMNNAACRNDQSKEGINLGDSGEQTAELTMDATNCSKSELRASTTEMSKSVICSIYEADGMALVNTFETHQRQQTTSPEASTDTRHTNPALKRESELNLNEGSERADYVIKLLKSTRMHLVSRGCLENLTRNAVITSNLDAMNIVYEALVYKKKAVNYGNTILRYREHSNIINGVAFVCDNLVFLYNLLDHQAYTLFDKDLGQEQFSGFVGLTAINSALCFTTTKKESVLMAGRSRSIVTDTTFKYLKLYNTEDDSFSELGKSMSSHISFLLNYNDNIICTDNLFVDVTVFRPSEEISLGLRFLNTNITPSHATIFEDDILIFYVSGARTGIKSCKPRNKVLVTLPDIDGPADKMTSFQHDA</sequence>
<evidence type="ECO:0000313" key="4">
    <source>
        <dbReference type="Proteomes" id="UP001497497"/>
    </source>
</evidence>
<dbReference type="SMART" id="SM00225">
    <property type="entry name" value="BTB"/>
    <property type="match status" value="1"/>
</dbReference>
<organism evidence="3 4">
    <name type="scientific">Lymnaea stagnalis</name>
    <name type="common">Great pond snail</name>
    <name type="synonym">Helix stagnalis</name>
    <dbReference type="NCBI Taxonomy" id="6523"/>
    <lineage>
        <taxon>Eukaryota</taxon>
        <taxon>Metazoa</taxon>
        <taxon>Spiralia</taxon>
        <taxon>Lophotrochozoa</taxon>
        <taxon>Mollusca</taxon>
        <taxon>Gastropoda</taxon>
        <taxon>Heterobranchia</taxon>
        <taxon>Euthyneura</taxon>
        <taxon>Panpulmonata</taxon>
        <taxon>Hygrophila</taxon>
        <taxon>Lymnaeoidea</taxon>
        <taxon>Lymnaeidae</taxon>
        <taxon>Lymnaea</taxon>
    </lineage>
</organism>
<evidence type="ECO:0000259" key="2">
    <source>
        <dbReference type="PROSITE" id="PS50097"/>
    </source>
</evidence>
<dbReference type="PROSITE" id="PS50097">
    <property type="entry name" value="BTB"/>
    <property type="match status" value="1"/>
</dbReference>
<dbReference type="InterPro" id="IPR011333">
    <property type="entry name" value="SKP1/BTB/POZ_sf"/>
</dbReference>
<accession>A0AAV2IJF6</accession>
<dbReference type="Gene3D" id="3.30.710.10">
    <property type="entry name" value="Potassium Channel Kv1.1, Chain A"/>
    <property type="match status" value="1"/>
</dbReference>
<comment type="caution">
    <text evidence="3">The sequence shown here is derived from an EMBL/GenBank/DDBJ whole genome shotgun (WGS) entry which is preliminary data.</text>
</comment>
<keyword evidence="4" id="KW-1185">Reference proteome</keyword>
<dbReference type="Pfam" id="PF07707">
    <property type="entry name" value="BACK"/>
    <property type="match status" value="1"/>
</dbReference>
<dbReference type="Proteomes" id="UP001497497">
    <property type="component" value="Unassembled WGS sequence"/>
</dbReference>
<proteinExistence type="predicted"/>
<dbReference type="InterPro" id="IPR011705">
    <property type="entry name" value="BACK"/>
</dbReference>
<evidence type="ECO:0000256" key="1">
    <source>
        <dbReference type="SAM" id="MobiDB-lite"/>
    </source>
</evidence>
<feature type="region of interest" description="Disordered" evidence="1">
    <location>
        <begin position="296"/>
        <end position="322"/>
    </location>
</feature>
<reference evidence="3 4" key="1">
    <citation type="submission" date="2024-04" db="EMBL/GenBank/DDBJ databases">
        <authorList>
            <consortium name="Genoscope - CEA"/>
            <person name="William W."/>
        </authorList>
    </citation>
    <scope>NUCLEOTIDE SEQUENCE [LARGE SCALE GENOMIC DNA]</scope>
</reference>
<dbReference type="SMART" id="SM00875">
    <property type="entry name" value="BACK"/>
    <property type="match status" value="1"/>
</dbReference>
<dbReference type="Gene3D" id="1.25.40.420">
    <property type="match status" value="1"/>
</dbReference>
<feature type="non-terminal residue" evidence="3">
    <location>
        <position position="589"/>
    </location>
</feature>
<dbReference type="PANTHER" id="PTHR45632">
    <property type="entry name" value="LD33804P"/>
    <property type="match status" value="1"/>
</dbReference>
<dbReference type="SUPFAM" id="SSF54695">
    <property type="entry name" value="POZ domain"/>
    <property type="match status" value="1"/>
</dbReference>
<feature type="compositionally biased region" description="Basic and acidic residues" evidence="1">
    <location>
        <begin position="309"/>
        <end position="322"/>
    </location>
</feature>
<dbReference type="CDD" id="cd18186">
    <property type="entry name" value="BTB_POZ_ZBTB_KLHL-like"/>
    <property type="match status" value="1"/>
</dbReference>